<sequence length="149" mass="17805">MIEKILDKPIKEINYKLKNSNNLYLVDEAINVFDLKTIFFLIETIGEVVEDIKIVFEKGNHKILFDKLVDQYGFPSQYYDENSLVENQMKGNFINWNIKKMPLVSYEESEISWLNNNIWDMSNYVIKLLKFPIIRGIEGDYLYLHFHKK</sequence>
<evidence type="ECO:0000313" key="2">
    <source>
        <dbReference type="Proteomes" id="UP000190816"/>
    </source>
</evidence>
<gene>
    <name evidence="1" type="ORF">BAY32_15970</name>
</gene>
<name>A0AAJ3TQQ4_9FLAO</name>
<proteinExistence type="predicted"/>
<accession>A0AAJ3TQQ4</accession>
<evidence type="ECO:0000313" key="1">
    <source>
        <dbReference type="EMBL" id="OPB80515.1"/>
    </source>
</evidence>
<organism evidence="1 2">
    <name type="scientific">Elizabethkingia ursingii</name>
    <dbReference type="NCBI Taxonomy" id="1756150"/>
    <lineage>
        <taxon>Bacteria</taxon>
        <taxon>Pseudomonadati</taxon>
        <taxon>Bacteroidota</taxon>
        <taxon>Flavobacteriia</taxon>
        <taxon>Flavobacteriales</taxon>
        <taxon>Weeksellaceae</taxon>
        <taxon>Elizabethkingia</taxon>
    </lineage>
</organism>
<protein>
    <submittedName>
        <fullName evidence="1">Uncharacterized protein</fullName>
    </submittedName>
</protein>
<dbReference type="EMBL" id="MAIC01000003">
    <property type="protein sequence ID" value="OPB80515.1"/>
    <property type="molecule type" value="Genomic_DNA"/>
</dbReference>
<comment type="caution">
    <text evidence="1">The sequence shown here is derived from an EMBL/GenBank/DDBJ whole genome shotgun (WGS) entry which is preliminary data.</text>
</comment>
<dbReference type="RefSeq" id="WP_078405228.1">
    <property type="nucleotide sequence ID" value="NZ_CP016377.1"/>
</dbReference>
<reference evidence="1 2" key="1">
    <citation type="submission" date="2016-06" db="EMBL/GenBank/DDBJ databases">
        <authorList>
            <person name="Nicholson A.C."/>
        </authorList>
    </citation>
    <scope>NUCLEOTIDE SEQUENCE [LARGE SCALE GENOMIC DNA]</scope>
    <source>
        <strain evidence="1 2">G4123</strain>
    </source>
</reference>
<dbReference type="AlphaFoldDB" id="A0AAJ3TQQ4"/>
<dbReference type="Proteomes" id="UP000190816">
    <property type="component" value="Unassembled WGS sequence"/>
</dbReference>
<dbReference type="KEGG" id="ego:BBD34_18945"/>